<dbReference type="EMBL" id="AMQN01005205">
    <property type="status" value="NOT_ANNOTATED_CDS"/>
    <property type="molecule type" value="Genomic_DNA"/>
</dbReference>
<evidence type="ECO:0000256" key="9">
    <source>
        <dbReference type="PROSITE-ProRule" id="PRU00146"/>
    </source>
</evidence>
<keyword evidence="7" id="KW-0804">Transcription</keyword>
<dbReference type="InterPro" id="IPR019786">
    <property type="entry name" value="Zinc_finger_PHD-type_CS"/>
</dbReference>
<dbReference type="GO" id="GO:0042393">
    <property type="term" value="F:histone binding"/>
    <property type="evidence" value="ECO:0007669"/>
    <property type="project" value="TreeGrafter"/>
</dbReference>
<dbReference type="GO" id="GO:0008270">
    <property type="term" value="F:zinc ion binding"/>
    <property type="evidence" value="ECO:0007669"/>
    <property type="project" value="UniProtKB-KW"/>
</dbReference>
<keyword evidence="5" id="KW-0862">Zinc</keyword>
<evidence type="ECO:0000256" key="7">
    <source>
        <dbReference type="ARBA" id="ARBA00023163"/>
    </source>
</evidence>
<reference evidence="13" key="3">
    <citation type="submission" date="2015-06" db="UniProtKB">
        <authorList>
            <consortium name="EnsemblMetazoa"/>
        </authorList>
    </citation>
    <scope>IDENTIFICATION</scope>
</reference>
<dbReference type="SUPFAM" id="SSF57903">
    <property type="entry name" value="FYVE/PHD zinc finger"/>
    <property type="match status" value="2"/>
</dbReference>
<dbReference type="PROSITE" id="PS50105">
    <property type="entry name" value="SAM_DOMAIN"/>
    <property type="match status" value="1"/>
</dbReference>
<keyword evidence="2" id="KW-0479">Metal-binding</keyword>
<dbReference type="InterPro" id="IPR019787">
    <property type="entry name" value="Znf_PHD-finger"/>
</dbReference>
<dbReference type="EMBL" id="AMQN01005203">
    <property type="status" value="NOT_ANNOTATED_CDS"/>
    <property type="molecule type" value="Genomic_DNA"/>
</dbReference>
<dbReference type="EnsemblMetazoa" id="CapteT167868">
    <property type="protein sequence ID" value="CapteP167868"/>
    <property type="gene ID" value="CapteG167868"/>
</dbReference>
<dbReference type="OMA" id="CMEYSAV"/>
<dbReference type="EMBL" id="AMQN01005202">
    <property type="status" value="NOT_ANNOTATED_CDS"/>
    <property type="molecule type" value="Genomic_DNA"/>
</dbReference>
<dbReference type="EMBL" id="AMQN01005204">
    <property type="status" value="NOT_ANNOTATED_CDS"/>
    <property type="molecule type" value="Genomic_DNA"/>
</dbReference>
<evidence type="ECO:0000256" key="1">
    <source>
        <dbReference type="ARBA" id="ARBA00004123"/>
    </source>
</evidence>
<dbReference type="InterPro" id="IPR013083">
    <property type="entry name" value="Znf_RING/FYVE/PHD"/>
</dbReference>
<dbReference type="SMART" id="SM00454">
    <property type="entry name" value="SAM"/>
    <property type="match status" value="1"/>
</dbReference>
<evidence type="ECO:0000256" key="5">
    <source>
        <dbReference type="ARBA" id="ARBA00022833"/>
    </source>
</evidence>
<dbReference type="HOGENOM" id="CLU_1176401_0_0_1"/>
<dbReference type="EMBL" id="KB295394">
    <property type="protein sequence ID" value="ELU13216.1"/>
    <property type="molecule type" value="Genomic_DNA"/>
</dbReference>
<evidence type="ECO:0000256" key="3">
    <source>
        <dbReference type="ARBA" id="ARBA00022737"/>
    </source>
</evidence>
<keyword evidence="8" id="KW-0539">Nucleus</keyword>
<dbReference type="PROSITE" id="PS01359">
    <property type="entry name" value="ZF_PHD_1"/>
    <property type="match status" value="1"/>
</dbReference>
<organism evidence="12">
    <name type="scientific">Capitella teleta</name>
    <name type="common">Polychaete worm</name>
    <dbReference type="NCBI Taxonomy" id="283909"/>
    <lineage>
        <taxon>Eukaryota</taxon>
        <taxon>Metazoa</taxon>
        <taxon>Spiralia</taxon>
        <taxon>Lophotrochozoa</taxon>
        <taxon>Annelida</taxon>
        <taxon>Polychaeta</taxon>
        <taxon>Sedentaria</taxon>
        <taxon>Scolecida</taxon>
        <taxon>Capitellidae</taxon>
        <taxon>Capitella</taxon>
    </lineage>
</organism>
<evidence type="ECO:0000313" key="12">
    <source>
        <dbReference type="EMBL" id="ELU13216.1"/>
    </source>
</evidence>
<dbReference type="OrthoDB" id="10004495at2759"/>
<dbReference type="Pfam" id="PF07647">
    <property type="entry name" value="SAM_2"/>
    <property type="match status" value="1"/>
</dbReference>
<dbReference type="InterPro" id="IPR001660">
    <property type="entry name" value="SAM"/>
</dbReference>
<dbReference type="GO" id="GO:0005634">
    <property type="term" value="C:nucleus"/>
    <property type="evidence" value="ECO:0007669"/>
    <property type="project" value="UniProtKB-SubCell"/>
</dbReference>
<evidence type="ECO:0000256" key="6">
    <source>
        <dbReference type="ARBA" id="ARBA00023015"/>
    </source>
</evidence>
<evidence type="ECO:0000313" key="13">
    <source>
        <dbReference type="EnsemblMetazoa" id="CapteP167868"/>
    </source>
</evidence>
<dbReference type="InterPro" id="IPR011011">
    <property type="entry name" value="Znf_FYVE_PHD"/>
</dbReference>
<dbReference type="AlphaFoldDB" id="R7VA66"/>
<dbReference type="SUPFAM" id="SSF47769">
    <property type="entry name" value="SAM/Pointed domain"/>
    <property type="match status" value="1"/>
</dbReference>
<dbReference type="GO" id="GO:0003682">
    <property type="term" value="F:chromatin binding"/>
    <property type="evidence" value="ECO:0007669"/>
    <property type="project" value="TreeGrafter"/>
</dbReference>
<reference evidence="14" key="1">
    <citation type="submission" date="2012-12" db="EMBL/GenBank/DDBJ databases">
        <authorList>
            <person name="Hellsten U."/>
            <person name="Grimwood J."/>
            <person name="Chapman J.A."/>
            <person name="Shapiro H."/>
            <person name="Aerts A."/>
            <person name="Otillar R.P."/>
            <person name="Terry A.Y."/>
            <person name="Boore J.L."/>
            <person name="Simakov O."/>
            <person name="Marletaz F."/>
            <person name="Cho S.-J."/>
            <person name="Edsinger-Gonzales E."/>
            <person name="Havlak P."/>
            <person name="Kuo D.-H."/>
            <person name="Larsson T."/>
            <person name="Lv J."/>
            <person name="Arendt D."/>
            <person name="Savage R."/>
            <person name="Osoegawa K."/>
            <person name="de Jong P."/>
            <person name="Lindberg D.R."/>
            <person name="Seaver E.C."/>
            <person name="Weisblat D.A."/>
            <person name="Putnam N.H."/>
            <person name="Grigoriev I.V."/>
            <person name="Rokhsar D.S."/>
        </authorList>
    </citation>
    <scope>NUCLEOTIDE SEQUENCE</scope>
    <source>
        <strain evidence="14">I ESC-2004</strain>
    </source>
</reference>
<proteinExistence type="predicted"/>
<name>R7VA66_CAPTE</name>
<dbReference type="PANTHER" id="PTHR12247:SF139">
    <property type="entry name" value="ATHERIN-RELATED"/>
    <property type="match status" value="1"/>
</dbReference>
<feature type="domain" description="PHD-type" evidence="10">
    <location>
        <begin position="13"/>
        <end position="72"/>
    </location>
</feature>
<keyword evidence="3" id="KW-0677">Repeat</keyword>
<comment type="subcellular location">
    <subcellularLocation>
        <location evidence="1">Nucleus</location>
    </subcellularLocation>
</comment>
<keyword evidence="14" id="KW-1185">Reference proteome</keyword>
<feature type="domain" description="PHD-type" evidence="10">
    <location>
        <begin position="69"/>
        <end position="119"/>
    </location>
</feature>
<gene>
    <name evidence="12" type="ORF">CAPTEDRAFT_167868</name>
</gene>
<feature type="domain" description="SAM" evidence="11">
    <location>
        <begin position="168"/>
        <end position="231"/>
    </location>
</feature>
<keyword evidence="4 9" id="KW-0863">Zinc-finger</keyword>
<evidence type="ECO:0000256" key="2">
    <source>
        <dbReference type="ARBA" id="ARBA00022723"/>
    </source>
</evidence>
<sequence>MEEEEEGKGGGERVLCDYCLQTASCNRKGAQEDLLICTDCQAKAHPSCMDYSSDLARRARRSPWQCIDCKTCCLCEDAGDPDAMLFCDACDKGYHMSCHSPVIEDKPTGKWVCSRCCQEIEADAPETTFCGSCVLMFCYRLRTGGCIDSPSVSGSSSWVTDVPNAADWSIDEVAQYFSNIGFIHQSEIFREQEIDGRSLLLLKRSDVLTGLSFKLGPALKIYSHVQQLQLRGQPVQ</sequence>
<evidence type="ECO:0000256" key="4">
    <source>
        <dbReference type="ARBA" id="ARBA00022771"/>
    </source>
</evidence>
<dbReference type="PROSITE" id="PS50016">
    <property type="entry name" value="ZF_PHD_2"/>
    <property type="match status" value="2"/>
</dbReference>
<dbReference type="Proteomes" id="UP000014760">
    <property type="component" value="Unassembled WGS sequence"/>
</dbReference>
<dbReference type="CDD" id="cd09583">
    <property type="entry name" value="SAM_Atherin-like"/>
    <property type="match status" value="1"/>
</dbReference>
<dbReference type="InterPro" id="IPR050548">
    <property type="entry name" value="PcG_chromatin_remod_factors"/>
</dbReference>
<evidence type="ECO:0000256" key="8">
    <source>
        <dbReference type="ARBA" id="ARBA00023242"/>
    </source>
</evidence>
<dbReference type="Pfam" id="PF00628">
    <property type="entry name" value="PHD"/>
    <property type="match status" value="1"/>
</dbReference>
<evidence type="ECO:0000259" key="10">
    <source>
        <dbReference type="PROSITE" id="PS50016"/>
    </source>
</evidence>
<dbReference type="PANTHER" id="PTHR12247">
    <property type="entry name" value="POLYCOMB GROUP PROTEIN"/>
    <property type="match status" value="1"/>
</dbReference>
<dbReference type="SMART" id="SM00249">
    <property type="entry name" value="PHD"/>
    <property type="match status" value="2"/>
</dbReference>
<evidence type="ECO:0000313" key="14">
    <source>
        <dbReference type="Proteomes" id="UP000014760"/>
    </source>
</evidence>
<dbReference type="InterPro" id="IPR001965">
    <property type="entry name" value="Znf_PHD"/>
</dbReference>
<keyword evidence="6" id="KW-0805">Transcription regulation</keyword>
<evidence type="ECO:0000259" key="11">
    <source>
        <dbReference type="PROSITE" id="PS50105"/>
    </source>
</evidence>
<dbReference type="InterPro" id="IPR013761">
    <property type="entry name" value="SAM/pointed_sf"/>
</dbReference>
<reference evidence="12 14" key="2">
    <citation type="journal article" date="2013" name="Nature">
        <title>Insights into bilaterian evolution from three spiralian genomes.</title>
        <authorList>
            <person name="Simakov O."/>
            <person name="Marletaz F."/>
            <person name="Cho S.J."/>
            <person name="Edsinger-Gonzales E."/>
            <person name="Havlak P."/>
            <person name="Hellsten U."/>
            <person name="Kuo D.H."/>
            <person name="Larsson T."/>
            <person name="Lv J."/>
            <person name="Arendt D."/>
            <person name="Savage R."/>
            <person name="Osoegawa K."/>
            <person name="de Jong P."/>
            <person name="Grimwood J."/>
            <person name="Chapman J.A."/>
            <person name="Shapiro H."/>
            <person name="Aerts A."/>
            <person name="Otillar R.P."/>
            <person name="Terry A.Y."/>
            <person name="Boore J.L."/>
            <person name="Grigoriev I.V."/>
            <person name="Lindberg D.R."/>
            <person name="Seaver E.C."/>
            <person name="Weisblat D.A."/>
            <person name="Putnam N.H."/>
            <person name="Rokhsar D.S."/>
        </authorList>
    </citation>
    <scope>NUCLEOTIDE SEQUENCE</scope>
    <source>
        <strain evidence="12 14">I ESC-2004</strain>
    </source>
</reference>
<dbReference type="FunFam" id="3.30.40.10:FF:000005">
    <property type="entry name" value="zinc finger protein isoform X1"/>
    <property type="match status" value="1"/>
</dbReference>
<accession>R7VA66</accession>
<protein>
    <submittedName>
        <fullName evidence="12 13">Uncharacterized protein</fullName>
    </submittedName>
</protein>
<dbReference type="Gene3D" id="1.10.150.50">
    <property type="entry name" value="Transcription Factor, Ets-1"/>
    <property type="match status" value="1"/>
</dbReference>
<dbReference type="GO" id="GO:0045892">
    <property type="term" value="P:negative regulation of DNA-templated transcription"/>
    <property type="evidence" value="ECO:0007669"/>
    <property type="project" value="TreeGrafter"/>
</dbReference>
<dbReference type="STRING" id="283909.R7VA66"/>
<dbReference type="Gene3D" id="3.30.40.10">
    <property type="entry name" value="Zinc/RING finger domain, C3HC4 (zinc finger)"/>
    <property type="match status" value="1"/>
</dbReference>